<dbReference type="PANTHER" id="PTHR11145:SF8">
    <property type="entry name" value="RE57120P"/>
    <property type="match status" value="1"/>
</dbReference>
<keyword evidence="3" id="KW-1185">Reference proteome</keyword>
<dbReference type="InterPro" id="IPR006571">
    <property type="entry name" value="TLDc_dom"/>
</dbReference>
<feature type="region of interest" description="Disordered" evidence="1">
    <location>
        <begin position="1"/>
        <end position="22"/>
    </location>
</feature>
<dbReference type="OrthoDB" id="2414723at2759"/>
<feature type="compositionally biased region" description="Polar residues" evidence="1">
    <location>
        <begin position="1"/>
        <end position="10"/>
    </location>
</feature>
<dbReference type="PROSITE" id="PS50097">
    <property type="entry name" value="BTB"/>
    <property type="match status" value="1"/>
</dbReference>
<dbReference type="InterPro" id="IPR011333">
    <property type="entry name" value="SKP1/BTB/POZ_sf"/>
</dbReference>
<dbReference type="SMART" id="SM00225">
    <property type="entry name" value="BTB"/>
    <property type="match status" value="1"/>
</dbReference>
<dbReference type="EMBL" id="CACRXK020008637">
    <property type="protein sequence ID" value="CAB4015240.1"/>
    <property type="molecule type" value="Genomic_DNA"/>
</dbReference>
<organism evidence="2 3">
    <name type="scientific">Paramuricea clavata</name>
    <name type="common">Red gorgonian</name>
    <name type="synonym">Violescent sea-whip</name>
    <dbReference type="NCBI Taxonomy" id="317549"/>
    <lineage>
        <taxon>Eukaryota</taxon>
        <taxon>Metazoa</taxon>
        <taxon>Cnidaria</taxon>
        <taxon>Anthozoa</taxon>
        <taxon>Octocorallia</taxon>
        <taxon>Malacalcyonacea</taxon>
        <taxon>Plexauridae</taxon>
        <taxon>Paramuricea</taxon>
    </lineage>
</organism>
<dbReference type="InterPro" id="IPR045068">
    <property type="entry name" value="BACURD1-3"/>
</dbReference>
<accession>A0A6S7IG25</accession>
<protein>
    <submittedName>
        <fullName evidence="2">BTB POZ domain-containing KCTD6</fullName>
    </submittedName>
</protein>
<evidence type="ECO:0000313" key="3">
    <source>
        <dbReference type="Proteomes" id="UP001152795"/>
    </source>
</evidence>
<dbReference type="PANTHER" id="PTHR11145">
    <property type="entry name" value="BTB/POZ DOMAIN-CONTAINING ADAPTER FOR CUL3-MEDIATED RHOA DEGRADATION PROTEIN FAMILY MEMBER"/>
    <property type="match status" value="1"/>
</dbReference>
<dbReference type="GO" id="GO:0051260">
    <property type="term" value="P:protein homooligomerization"/>
    <property type="evidence" value="ECO:0007669"/>
    <property type="project" value="InterPro"/>
</dbReference>
<dbReference type="Gene3D" id="3.30.710.10">
    <property type="entry name" value="Potassium Channel Kv1.1, Chain A"/>
    <property type="match status" value="1"/>
</dbReference>
<dbReference type="Pfam" id="PF02214">
    <property type="entry name" value="BTB_2"/>
    <property type="match status" value="1"/>
</dbReference>
<dbReference type="Proteomes" id="UP001152795">
    <property type="component" value="Unassembled WGS sequence"/>
</dbReference>
<comment type="caution">
    <text evidence="2">The sequence shown here is derived from an EMBL/GenBank/DDBJ whole genome shotgun (WGS) entry which is preliminary data.</text>
</comment>
<dbReference type="InterPro" id="IPR003131">
    <property type="entry name" value="T1-type_BTB"/>
</dbReference>
<evidence type="ECO:0000256" key="1">
    <source>
        <dbReference type="SAM" id="MobiDB-lite"/>
    </source>
</evidence>
<dbReference type="InterPro" id="IPR000210">
    <property type="entry name" value="BTB/POZ_dom"/>
</dbReference>
<proteinExistence type="predicted"/>
<name>A0A6S7IG25_PARCT</name>
<dbReference type="SUPFAM" id="SSF54695">
    <property type="entry name" value="POZ domain"/>
    <property type="match status" value="1"/>
</dbReference>
<evidence type="ECO:0000313" key="2">
    <source>
        <dbReference type="EMBL" id="CAB4015240.1"/>
    </source>
</evidence>
<sequence>MSAKKLSSSKQTRKKERKQLNIPAKLDDAQQAIQDLKCTMDEEASVLLEERATFEVMRKKLDSVHFKKHIKLNVGGQIFKTSIETLLKDPDSMLAAMFSERFDVKPDEEDGAYFVDRDGTHFRYILNYLRTGKLIYPKENKVLAKELYLEAEFYQISGIRNDIWPGGAFQNSSYIINSLSDEQRNALLSLIPPQDIFVNWVQLYSSQTYGWCTSSFHQYCNNKGPTVVIARAGNNIFGGYAEVSWNSGNNCTKFTVS</sequence>
<dbReference type="AlphaFoldDB" id="A0A6S7IG25"/>
<dbReference type="CDD" id="cd18376">
    <property type="entry name" value="BTB_POZ_FIP2-like"/>
    <property type="match status" value="1"/>
</dbReference>
<reference evidence="2" key="1">
    <citation type="submission" date="2020-04" db="EMBL/GenBank/DDBJ databases">
        <authorList>
            <person name="Alioto T."/>
            <person name="Alioto T."/>
            <person name="Gomez Garrido J."/>
        </authorList>
    </citation>
    <scope>NUCLEOTIDE SEQUENCE</scope>
    <source>
        <strain evidence="2">A484AB</strain>
    </source>
</reference>
<dbReference type="PROSITE" id="PS51886">
    <property type="entry name" value="TLDC"/>
    <property type="match status" value="1"/>
</dbReference>
<gene>
    <name evidence="2" type="ORF">PACLA_8A030318</name>
</gene>
<dbReference type="Pfam" id="PF07534">
    <property type="entry name" value="TLD"/>
    <property type="match status" value="1"/>
</dbReference>